<organism evidence="1">
    <name type="scientific">Siphoviridae sp. ctGMq5</name>
    <dbReference type="NCBI Taxonomy" id="2826220"/>
    <lineage>
        <taxon>Viruses</taxon>
        <taxon>Duplodnaviria</taxon>
        <taxon>Heunggongvirae</taxon>
        <taxon>Uroviricota</taxon>
        <taxon>Caudoviricetes</taxon>
    </lineage>
</organism>
<proteinExistence type="predicted"/>
<reference evidence="1" key="1">
    <citation type="journal article" date="2021" name="Proc. Natl. Acad. Sci. U.S.A.">
        <title>A Catalog of Tens of Thousands of Viruses from Human Metagenomes Reveals Hidden Associations with Chronic Diseases.</title>
        <authorList>
            <person name="Tisza M.J."/>
            <person name="Buck C.B."/>
        </authorList>
    </citation>
    <scope>NUCLEOTIDE SEQUENCE</scope>
    <source>
        <strain evidence="1">CtGMq5</strain>
    </source>
</reference>
<name>A0A8S5NMM2_9CAUD</name>
<accession>A0A8S5NMM2</accession>
<sequence>MWEVYLYRGAVTQHFVECESDKAAEELCEAYGCTYLDEHGVEWGMDYREVCA</sequence>
<evidence type="ECO:0000313" key="1">
    <source>
        <dbReference type="EMBL" id="DAD95953.1"/>
    </source>
</evidence>
<dbReference type="EMBL" id="BK015206">
    <property type="protein sequence ID" value="DAD95953.1"/>
    <property type="molecule type" value="Genomic_DNA"/>
</dbReference>
<protein>
    <submittedName>
        <fullName evidence="1">Uncharacterized protein</fullName>
    </submittedName>
</protein>